<evidence type="ECO:0000313" key="10">
    <source>
        <dbReference type="EMBL" id="KAE9318036.1"/>
    </source>
</evidence>
<evidence type="ECO:0000313" key="13">
    <source>
        <dbReference type="Proteomes" id="UP000437068"/>
    </source>
</evidence>
<evidence type="ECO:0000313" key="16">
    <source>
        <dbReference type="Proteomes" id="UP000441208"/>
    </source>
</evidence>
<dbReference type="EMBL" id="QXGE01000264">
    <property type="protein sequence ID" value="KAE9318036.1"/>
    <property type="molecule type" value="Genomic_DNA"/>
</dbReference>
<protein>
    <recommendedName>
        <fullName evidence="20">FZ domain-containing protein</fullName>
    </recommendedName>
</protein>
<proteinExistence type="predicted"/>
<dbReference type="EMBL" id="QXGF01000362">
    <property type="protein sequence ID" value="KAE8941412.1"/>
    <property type="molecule type" value="Genomic_DNA"/>
</dbReference>
<evidence type="ECO:0000313" key="5">
    <source>
        <dbReference type="EMBL" id="KAE9123104.1"/>
    </source>
</evidence>
<evidence type="ECO:0000313" key="11">
    <source>
        <dbReference type="Proteomes" id="UP000429523"/>
    </source>
</evidence>
<dbReference type="EMBL" id="QXGA01000432">
    <property type="protein sequence ID" value="KAE9146049.1"/>
    <property type="molecule type" value="Genomic_DNA"/>
</dbReference>
<evidence type="ECO:0000313" key="6">
    <source>
        <dbReference type="EMBL" id="KAE9146049.1"/>
    </source>
</evidence>
<dbReference type="Proteomes" id="UP000437068">
    <property type="component" value="Unassembled WGS sequence"/>
</dbReference>
<dbReference type="AlphaFoldDB" id="A0A6A4E4W2"/>
<feature type="signal peptide" evidence="1">
    <location>
        <begin position="1"/>
        <end position="23"/>
    </location>
</feature>
<evidence type="ECO:0000313" key="18">
    <source>
        <dbReference type="Proteomes" id="UP000476176"/>
    </source>
</evidence>
<evidence type="ECO:0000313" key="7">
    <source>
        <dbReference type="EMBL" id="KAE9221458.1"/>
    </source>
</evidence>
<organism evidence="10 13">
    <name type="scientific">Phytophthora fragariae</name>
    <dbReference type="NCBI Taxonomy" id="53985"/>
    <lineage>
        <taxon>Eukaryota</taxon>
        <taxon>Sar</taxon>
        <taxon>Stramenopiles</taxon>
        <taxon>Oomycota</taxon>
        <taxon>Peronosporomycetes</taxon>
        <taxon>Peronosporales</taxon>
        <taxon>Peronosporaceae</taxon>
        <taxon>Phytophthora</taxon>
    </lineage>
</organism>
<dbReference type="Proteomes" id="UP000476176">
    <property type="component" value="Unassembled WGS sequence"/>
</dbReference>
<evidence type="ECO:0000313" key="19">
    <source>
        <dbReference type="Proteomes" id="UP000488956"/>
    </source>
</evidence>
<dbReference type="EMBL" id="QXGD01000358">
    <property type="protein sequence ID" value="KAE9242075.1"/>
    <property type="molecule type" value="Genomic_DNA"/>
</dbReference>
<evidence type="ECO:0000313" key="14">
    <source>
        <dbReference type="Proteomes" id="UP000440367"/>
    </source>
</evidence>
<keyword evidence="12" id="KW-1185">Reference proteome</keyword>
<keyword evidence="1" id="KW-0732">Signal</keyword>
<evidence type="ECO:0000313" key="15">
    <source>
        <dbReference type="Proteomes" id="UP000440732"/>
    </source>
</evidence>
<dbReference type="Proteomes" id="UP000440367">
    <property type="component" value="Unassembled WGS sequence"/>
</dbReference>
<dbReference type="Proteomes" id="UP000460718">
    <property type="component" value="Unassembled WGS sequence"/>
</dbReference>
<name>A0A6A4E4W2_9STRA</name>
<dbReference type="Proteomes" id="UP000441208">
    <property type="component" value="Unassembled WGS sequence"/>
</dbReference>
<evidence type="ECO:0000313" key="12">
    <source>
        <dbReference type="Proteomes" id="UP000433483"/>
    </source>
</evidence>
<dbReference type="EMBL" id="QXFW01000288">
    <property type="protein sequence ID" value="KAE9017363.1"/>
    <property type="molecule type" value="Genomic_DNA"/>
</dbReference>
<dbReference type="Proteomes" id="UP000440732">
    <property type="component" value="Unassembled WGS sequence"/>
</dbReference>
<dbReference type="EMBL" id="QXFZ01000301">
    <property type="protein sequence ID" value="KAE9122187.1"/>
    <property type="molecule type" value="Genomic_DNA"/>
</dbReference>
<gene>
    <name evidence="10" type="ORF">PF001_g6564</name>
    <name evidence="8" type="ORF">PF002_g8940</name>
    <name evidence="9" type="ORF">PF004_g6250</name>
    <name evidence="7" type="ORF">PF005_g7096</name>
    <name evidence="6" type="ORF">PF006_g9154</name>
    <name evidence="4" type="ORF">PF007_g7543</name>
    <name evidence="2" type="ORF">PF009_g8804</name>
    <name evidence="5" type="ORF">PF010_g6524</name>
    <name evidence="3" type="ORF">PF011_g6731</name>
</gene>
<evidence type="ECO:0000313" key="3">
    <source>
        <dbReference type="EMBL" id="KAE9017363.1"/>
    </source>
</evidence>
<dbReference type="Proteomes" id="UP000488956">
    <property type="component" value="Unassembled WGS sequence"/>
</dbReference>
<accession>A0A6A4E4W2</accession>
<dbReference type="EMBL" id="QXGC01000249">
    <property type="protein sequence ID" value="KAE9243226.1"/>
    <property type="molecule type" value="Genomic_DNA"/>
</dbReference>
<evidence type="ECO:0000256" key="1">
    <source>
        <dbReference type="SAM" id="SignalP"/>
    </source>
</evidence>
<evidence type="ECO:0000313" key="17">
    <source>
        <dbReference type="Proteomes" id="UP000460718"/>
    </source>
</evidence>
<sequence length="86" mass="9477">MRTRQVRVLQSALLVISISSVHETVYPHLAQCELDTSRDPKMCSPLSSYYNPTVQSALHAVLVSLCVVVTQTQCVPTPDNPTSARH</sequence>
<comment type="caution">
    <text evidence="10">The sequence shown here is derived from an EMBL/GenBank/DDBJ whole genome shotgun (WGS) entry which is preliminary data.</text>
</comment>
<dbReference type="EMBL" id="QXGB01000277">
    <property type="protein sequence ID" value="KAE9221458.1"/>
    <property type="molecule type" value="Genomic_DNA"/>
</dbReference>
<evidence type="ECO:0000313" key="8">
    <source>
        <dbReference type="EMBL" id="KAE9242075.1"/>
    </source>
</evidence>
<dbReference type="Proteomes" id="UP000433483">
    <property type="component" value="Unassembled WGS sequence"/>
</dbReference>
<evidence type="ECO:0000313" key="2">
    <source>
        <dbReference type="EMBL" id="KAE8941412.1"/>
    </source>
</evidence>
<evidence type="ECO:0000313" key="9">
    <source>
        <dbReference type="EMBL" id="KAE9243226.1"/>
    </source>
</evidence>
<reference evidence="11 12" key="1">
    <citation type="submission" date="2018-08" db="EMBL/GenBank/DDBJ databases">
        <title>Genomic investigation of the strawberry pathogen Phytophthora fragariae indicates pathogenicity is determined by transcriptional variation in three key races.</title>
        <authorList>
            <person name="Adams T.M."/>
            <person name="Armitage A.D."/>
            <person name="Sobczyk M.K."/>
            <person name="Bates H.J."/>
            <person name="Dunwell J.M."/>
            <person name="Nellist C.F."/>
            <person name="Harrison R.J."/>
        </authorList>
    </citation>
    <scope>NUCLEOTIDE SEQUENCE [LARGE SCALE GENOMIC DNA]</scope>
    <source>
        <strain evidence="10 13">A4</strain>
        <strain evidence="8 14">BC-1</strain>
        <strain evidence="9 18">BC-23</strain>
        <strain evidence="7 12">NOV-27</strain>
        <strain evidence="6 15">NOV-5</strain>
        <strain evidence="4 16">NOV-71</strain>
        <strain evidence="2 11">NOV-9</strain>
        <strain evidence="5 19">ONT-3</strain>
        <strain evidence="3 17">SCRP245</strain>
    </source>
</reference>
<evidence type="ECO:0008006" key="20">
    <source>
        <dbReference type="Google" id="ProtNLM"/>
    </source>
</evidence>
<feature type="chain" id="PRO_5036381274" description="FZ domain-containing protein" evidence="1">
    <location>
        <begin position="24"/>
        <end position="86"/>
    </location>
</feature>
<evidence type="ECO:0000313" key="4">
    <source>
        <dbReference type="EMBL" id="KAE9122187.1"/>
    </source>
</evidence>
<dbReference type="EMBL" id="QXFX01000261">
    <property type="protein sequence ID" value="KAE9123104.1"/>
    <property type="molecule type" value="Genomic_DNA"/>
</dbReference>
<dbReference type="Proteomes" id="UP000429523">
    <property type="component" value="Unassembled WGS sequence"/>
</dbReference>